<reference evidence="8 10" key="1">
    <citation type="submission" date="2016-10" db="EMBL/GenBank/DDBJ databases">
        <title>Complete Genome Sequence of Acetogen Clostridium formicoaceticum ATCC 27076.</title>
        <authorList>
            <person name="Bao T."/>
            <person name="Cheng C."/>
            <person name="Zhao J."/>
            <person name="Yang S.-T."/>
            <person name="Wang J."/>
            <person name="Wang M."/>
        </authorList>
    </citation>
    <scope>NUCLEOTIDE SEQUENCE [LARGE SCALE GENOMIC DNA]</scope>
    <source>
        <strain evidence="8 10">ATCC 27076</strain>
    </source>
</reference>
<comment type="cofactor">
    <cofactor evidence="1">
        <name>pyridoxal 5'-phosphate</name>
        <dbReference type="ChEBI" id="CHEBI:597326"/>
    </cofactor>
</comment>
<evidence type="ECO:0000256" key="1">
    <source>
        <dbReference type="ARBA" id="ARBA00001933"/>
    </source>
</evidence>
<evidence type="ECO:0000313" key="8">
    <source>
        <dbReference type="EMBL" id="AOY78462.1"/>
    </source>
</evidence>
<reference evidence="9 11" key="2">
    <citation type="submission" date="2017-03" db="EMBL/GenBank/DDBJ databases">
        <title>Complete sequence of Clostridium formicaceticum DSM 92.</title>
        <authorList>
            <person name="Poehlein A."/>
            <person name="Karl M."/>
            <person name="Bengelsdorf F.R."/>
            <person name="Duerre P."/>
            <person name="Daniel R."/>
        </authorList>
    </citation>
    <scope>NUCLEOTIDE SEQUENCE [LARGE SCALE GENOMIC DNA]</scope>
    <source>
        <strain evidence="9 11">DSM 92</strain>
    </source>
</reference>
<dbReference type="InterPro" id="IPR015421">
    <property type="entry name" value="PyrdxlP-dep_Trfase_major"/>
</dbReference>
<dbReference type="KEGG" id="cfm:BJL90_19115"/>
<keyword evidence="6" id="KW-0663">Pyridoxal phosphate</keyword>
<dbReference type="EMBL" id="CP017603">
    <property type="protein sequence ID" value="AOY78462.1"/>
    <property type="molecule type" value="Genomic_DNA"/>
</dbReference>
<dbReference type="FunFam" id="3.40.640.10:FF:000053">
    <property type="entry name" value="Aminotransferase, class I"/>
    <property type="match status" value="1"/>
</dbReference>
<keyword evidence="5 9" id="KW-0808">Transferase</keyword>
<dbReference type="GO" id="GO:0030170">
    <property type="term" value="F:pyridoxal phosphate binding"/>
    <property type="evidence" value="ECO:0007669"/>
    <property type="project" value="InterPro"/>
</dbReference>
<keyword evidence="10" id="KW-1185">Reference proteome</keyword>
<dbReference type="InterPro" id="IPR004839">
    <property type="entry name" value="Aminotransferase_I/II_large"/>
</dbReference>
<evidence type="ECO:0000259" key="7">
    <source>
        <dbReference type="Pfam" id="PF00155"/>
    </source>
</evidence>
<sequence>MKRMFSKRAREAKASEVRELLKLTDNNDIIAFGGGLPAQEAFPVEEMIEVCKDILVAHGTKAMQYATTEGNNEIRGLMQEIMKEKGITAEIENILVTSGSQQGLDLTAKVFIEEGDKVICEKPTYMAAINAFKPFSPQFLEVEMEEDGITLEDLEALLQQNPDAKFIYTIPDFQNPTGRSMSLGKRKKLVHIANKYDILIIEDNPYSELRFSGETSPPIKSFDTEGRVIYLSTFSKIVCPGFRIGWVCGEKEIINKYGLLKQGTDLHTNIFSQLQILYFFKTYDIKQRINKVREIYKKKRDVMIETIEKEFPKEVEFTRPMGGMFVWVTLPEDMEAKKLLEKAITQGVAFVPGEAFYASSEVKNTLRLNFSGLEEDKIQIGIRRLAEVIKNEM</sequence>
<gene>
    <name evidence="9" type="primary">lysN_4</name>
    <name evidence="8" type="ORF">BJL90_19115</name>
    <name evidence="9" type="ORF">CLFO_27930</name>
</gene>
<dbReference type="EMBL" id="CP020559">
    <property type="protein sequence ID" value="ARE88391.1"/>
    <property type="molecule type" value="Genomic_DNA"/>
</dbReference>
<evidence type="ECO:0000256" key="6">
    <source>
        <dbReference type="ARBA" id="ARBA00022898"/>
    </source>
</evidence>
<protein>
    <submittedName>
        <fullName evidence="9">2-aminoadipate transaminase</fullName>
        <ecNumber evidence="9">2.6.1.39</ecNumber>
    </submittedName>
    <submittedName>
        <fullName evidence="8">Aminotransferase</fullName>
    </submittedName>
</protein>
<dbReference type="GO" id="GO:1901605">
    <property type="term" value="P:alpha-amino acid metabolic process"/>
    <property type="evidence" value="ECO:0007669"/>
    <property type="project" value="TreeGrafter"/>
</dbReference>
<evidence type="ECO:0000313" key="10">
    <source>
        <dbReference type="Proteomes" id="UP000177894"/>
    </source>
</evidence>
<dbReference type="Gene3D" id="3.40.640.10">
    <property type="entry name" value="Type I PLP-dependent aspartate aminotransferase-like (Major domain)"/>
    <property type="match status" value="1"/>
</dbReference>
<dbReference type="CDD" id="cd00609">
    <property type="entry name" value="AAT_like"/>
    <property type="match status" value="1"/>
</dbReference>
<evidence type="ECO:0000313" key="9">
    <source>
        <dbReference type="EMBL" id="ARE88391.1"/>
    </source>
</evidence>
<dbReference type="Pfam" id="PF00155">
    <property type="entry name" value="Aminotran_1_2"/>
    <property type="match status" value="1"/>
</dbReference>
<keyword evidence="4 9" id="KW-0032">Aminotransferase</keyword>
<proteinExistence type="inferred from homology"/>
<feature type="domain" description="Aminotransferase class I/classII large" evidence="7">
    <location>
        <begin position="33"/>
        <end position="385"/>
    </location>
</feature>
<dbReference type="AlphaFoldDB" id="A0AAC9RLU1"/>
<evidence type="ECO:0000256" key="5">
    <source>
        <dbReference type="ARBA" id="ARBA00022679"/>
    </source>
</evidence>
<accession>A0AAC9RLU1</accession>
<dbReference type="Gene3D" id="3.90.1150.10">
    <property type="entry name" value="Aspartate Aminotransferase, domain 1"/>
    <property type="match status" value="1"/>
</dbReference>
<dbReference type="PANTHER" id="PTHR42790">
    <property type="entry name" value="AMINOTRANSFERASE"/>
    <property type="match status" value="1"/>
</dbReference>
<evidence type="ECO:0000256" key="2">
    <source>
        <dbReference type="ARBA" id="ARBA00007441"/>
    </source>
</evidence>
<dbReference type="RefSeq" id="WP_070973417.1">
    <property type="nucleotide sequence ID" value="NZ_CP017603.1"/>
</dbReference>
<dbReference type="InterPro" id="IPR015424">
    <property type="entry name" value="PyrdxlP-dep_Trfase"/>
</dbReference>
<dbReference type="PANTHER" id="PTHR42790:SF19">
    <property type="entry name" value="KYNURENINE_ALPHA-AMINOADIPATE AMINOTRANSFERASE, MITOCHONDRIAL"/>
    <property type="match status" value="1"/>
</dbReference>
<dbReference type="EC" id="2.6.1.39" evidence="9"/>
<comment type="similarity">
    <text evidence="2">Belongs to the class-I pyridoxal-phosphate-dependent aminotransferase family.</text>
</comment>
<evidence type="ECO:0000313" key="11">
    <source>
        <dbReference type="Proteomes" id="UP000192478"/>
    </source>
</evidence>
<dbReference type="GO" id="GO:0047536">
    <property type="term" value="F:2-aminoadipate transaminase activity"/>
    <property type="evidence" value="ECO:0007669"/>
    <property type="project" value="UniProtKB-EC"/>
</dbReference>
<organism evidence="9 11">
    <name type="scientific">Clostridium formicaceticum</name>
    <dbReference type="NCBI Taxonomy" id="1497"/>
    <lineage>
        <taxon>Bacteria</taxon>
        <taxon>Bacillati</taxon>
        <taxon>Bacillota</taxon>
        <taxon>Clostridia</taxon>
        <taxon>Eubacteriales</taxon>
        <taxon>Clostridiaceae</taxon>
        <taxon>Clostridium</taxon>
    </lineage>
</organism>
<dbReference type="SUPFAM" id="SSF53383">
    <property type="entry name" value="PLP-dependent transferases"/>
    <property type="match status" value="1"/>
</dbReference>
<evidence type="ECO:0000256" key="4">
    <source>
        <dbReference type="ARBA" id="ARBA00022576"/>
    </source>
</evidence>
<comment type="subunit">
    <text evidence="3">Homodimer.</text>
</comment>
<dbReference type="InterPro" id="IPR015422">
    <property type="entry name" value="PyrdxlP-dep_Trfase_small"/>
</dbReference>
<dbReference type="InterPro" id="IPR050859">
    <property type="entry name" value="Class-I_PLP-dep_aminotransf"/>
</dbReference>
<dbReference type="Proteomes" id="UP000192478">
    <property type="component" value="Chromosome"/>
</dbReference>
<name>A0AAC9RLU1_9CLOT</name>
<evidence type="ECO:0000256" key="3">
    <source>
        <dbReference type="ARBA" id="ARBA00011738"/>
    </source>
</evidence>
<dbReference type="Proteomes" id="UP000177894">
    <property type="component" value="Chromosome"/>
</dbReference>